<dbReference type="Proteomes" id="UP000321523">
    <property type="component" value="Unassembled WGS sequence"/>
</dbReference>
<dbReference type="RefSeq" id="WP_052830823.1">
    <property type="nucleotide sequence ID" value="NZ_BJYZ01000003.1"/>
</dbReference>
<dbReference type="CDD" id="cd06225">
    <property type="entry name" value="HAMP"/>
    <property type="match status" value="1"/>
</dbReference>
<evidence type="ECO:0000256" key="1">
    <source>
        <dbReference type="ARBA" id="ARBA00023224"/>
    </source>
</evidence>
<dbReference type="SUPFAM" id="SSF58104">
    <property type="entry name" value="Methyl-accepting chemotaxis protein (MCP) signaling domain"/>
    <property type="match status" value="1"/>
</dbReference>
<sequence>MKLKTTIAAGYFTVIGLVAVVGVVGLLGLYQYAASVENGTAATRLSLAMGEVRALEWSALRGDLSASADAQGRLASIVDQFATRGMAAEQASADRYAQAFQSFVGIEEKLLAGDTVIGKSVQQLASLSDVLVTSQVKLARAAGRDLEEAEAAARAATTLADLVESIRDGVVNAQLAEMAFLNHPDSSEITPALEALDEAASLTARLPPEDGGPAREIIEAYTISIGETSAAYAGYESYREVILRLLGELDRLHSSLPPGTDASTRFEAAELTAWAWRARANGTLGESLSIPRISHPELDAMKALAVRVIDLTRQMAAARSELLQLSTVDEAQSRGIAFSMENIKERYFATRSAAEAKAVEAREGYIRAMSAADRGRQIRAASLQVALALSDLSSGKREVLREEIAGTMARVAGHLDEIAQQTGQTDHIATMRALLAPLEASFVQQIDLQSTAVRLARDMNAAAVEASQQARTLSDSGLAAAEAGKQNSVVFIVTTLALATLAGLGFAFVLGRHVSLGVTRMSEAMSAIAHGQLDTDIPNQGQRGELGQMAESLVAFKDNARLRIEAEQRAQDARHQADAERREVLGQLAGTCESRLLPLAQQVSSASRRQSDDARQLLDMAEQAMKRFGTVADEAGSTGRNLGSVASATEEMAASIAGIAHSMLSTAELARRSVTEADRVRDNLESLVQVAASVGDVVVLIREISEQTNLLALNATIEAARAGEAGKGFAVVASEVKSLANQTARATEEISARIDGIRAETLSATDAIRGISSIIEQMDIATGSAAGAVEQQRSTTREIAQTTQGVSSSVDRISTDIAVVSDRARETETVARALQAAAERLGGEADDMERTVNDFISQIRSL</sequence>
<evidence type="ECO:0000259" key="5">
    <source>
        <dbReference type="PROSITE" id="PS50111"/>
    </source>
</evidence>
<evidence type="ECO:0000313" key="7">
    <source>
        <dbReference type="EMBL" id="GEO36863.1"/>
    </source>
</evidence>
<gene>
    <name evidence="7" type="ORF">SAE02_10110</name>
</gene>
<comment type="similarity">
    <text evidence="2">Belongs to the methyl-accepting chemotaxis (MCP) protein family.</text>
</comment>
<dbReference type="Pfam" id="PF00015">
    <property type="entry name" value="MCPsignal"/>
    <property type="match status" value="1"/>
</dbReference>
<evidence type="ECO:0000256" key="2">
    <source>
        <dbReference type="ARBA" id="ARBA00029447"/>
    </source>
</evidence>
<evidence type="ECO:0000259" key="6">
    <source>
        <dbReference type="PROSITE" id="PS50885"/>
    </source>
</evidence>
<dbReference type="SMART" id="SM00283">
    <property type="entry name" value="MA"/>
    <property type="match status" value="1"/>
</dbReference>
<dbReference type="PANTHER" id="PTHR32089">
    <property type="entry name" value="METHYL-ACCEPTING CHEMOTAXIS PROTEIN MCPB"/>
    <property type="match status" value="1"/>
</dbReference>
<feature type="domain" description="Methyl-accepting transducer" evidence="5">
    <location>
        <begin position="613"/>
        <end position="842"/>
    </location>
</feature>
<proteinExistence type="inferred from homology"/>
<evidence type="ECO:0008006" key="9">
    <source>
        <dbReference type="Google" id="ProtNLM"/>
    </source>
</evidence>
<comment type="caution">
    <text evidence="7">The sequence shown here is derived from an EMBL/GenBank/DDBJ whole genome shotgun (WGS) entry which is preliminary data.</text>
</comment>
<dbReference type="EMBL" id="BJYZ01000003">
    <property type="protein sequence ID" value="GEO36863.1"/>
    <property type="molecule type" value="Genomic_DNA"/>
</dbReference>
<evidence type="ECO:0000256" key="4">
    <source>
        <dbReference type="SAM" id="Phobius"/>
    </source>
</evidence>
<dbReference type="GO" id="GO:0016020">
    <property type="term" value="C:membrane"/>
    <property type="evidence" value="ECO:0007669"/>
    <property type="project" value="InterPro"/>
</dbReference>
<dbReference type="Gene3D" id="1.10.287.950">
    <property type="entry name" value="Methyl-accepting chemotaxis protein"/>
    <property type="match status" value="1"/>
</dbReference>
<dbReference type="GO" id="GO:0007165">
    <property type="term" value="P:signal transduction"/>
    <property type="evidence" value="ECO:0007669"/>
    <property type="project" value="UniProtKB-KW"/>
</dbReference>
<dbReference type="SUPFAM" id="SSF158472">
    <property type="entry name" value="HAMP domain-like"/>
    <property type="match status" value="1"/>
</dbReference>
<keyword evidence="4" id="KW-0812">Transmembrane</keyword>
<accession>A0A512DK55</accession>
<feature type="transmembrane region" description="Helical" evidence="4">
    <location>
        <begin position="7"/>
        <end position="30"/>
    </location>
</feature>
<evidence type="ECO:0000313" key="8">
    <source>
        <dbReference type="Proteomes" id="UP000321523"/>
    </source>
</evidence>
<dbReference type="InterPro" id="IPR003660">
    <property type="entry name" value="HAMP_dom"/>
</dbReference>
<keyword evidence="8" id="KW-1185">Reference proteome</keyword>
<dbReference type="PANTHER" id="PTHR32089:SF112">
    <property type="entry name" value="LYSOZYME-LIKE PROTEIN-RELATED"/>
    <property type="match status" value="1"/>
</dbReference>
<dbReference type="PROSITE" id="PS50111">
    <property type="entry name" value="CHEMOTAXIS_TRANSDUC_2"/>
    <property type="match status" value="1"/>
</dbReference>
<dbReference type="OrthoDB" id="9814362at2"/>
<reference evidence="7 8" key="1">
    <citation type="submission" date="2019-07" db="EMBL/GenBank/DDBJ databases">
        <title>Whole genome shotgun sequence of Skermanella aerolata NBRC 106429.</title>
        <authorList>
            <person name="Hosoyama A."/>
            <person name="Uohara A."/>
            <person name="Ohji S."/>
            <person name="Ichikawa N."/>
        </authorList>
    </citation>
    <scope>NUCLEOTIDE SEQUENCE [LARGE SCALE GENOMIC DNA]</scope>
    <source>
        <strain evidence="7 8">NBRC 106429</strain>
    </source>
</reference>
<name>A0A512DK55_9PROT</name>
<dbReference type="AlphaFoldDB" id="A0A512DK55"/>
<keyword evidence="1 3" id="KW-0807">Transducer</keyword>
<evidence type="ECO:0000256" key="3">
    <source>
        <dbReference type="PROSITE-ProRule" id="PRU00284"/>
    </source>
</evidence>
<keyword evidence="4" id="KW-0472">Membrane</keyword>
<dbReference type="PROSITE" id="PS50885">
    <property type="entry name" value="HAMP"/>
    <property type="match status" value="1"/>
</dbReference>
<organism evidence="7 8">
    <name type="scientific">Skermanella aerolata</name>
    <dbReference type="NCBI Taxonomy" id="393310"/>
    <lineage>
        <taxon>Bacteria</taxon>
        <taxon>Pseudomonadati</taxon>
        <taxon>Pseudomonadota</taxon>
        <taxon>Alphaproteobacteria</taxon>
        <taxon>Rhodospirillales</taxon>
        <taxon>Azospirillaceae</taxon>
        <taxon>Skermanella</taxon>
    </lineage>
</organism>
<dbReference type="InterPro" id="IPR004089">
    <property type="entry name" value="MCPsignal_dom"/>
</dbReference>
<feature type="transmembrane region" description="Helical" evidence="4">
    <location>
        <begin position="489"/>
        <end position="511"/>
    </location>
</feature>
<feature type="domain" description="HAMP" evidence="6">
    <location>
        <begin position="512"/>
        <end position="565"/>
    </location>
</feature>
<protein>
    <recommendedName>
        <fullName evidence="9">Methyl-accepting chemotaxis protein</fullName>
    </recommendedName>
</protein>
<dbReference type="Gene3D" id="6.10.340.10">
    <property type="match status" value="1"/>
</dbReference>
<dbReference type="Pfam" id="PF00672">
    <property type="entry name" value="HAMP"/>
    <property type="match status" value="1"/>
</dbReference>
<keyword evidence="4" id="KW-1133">Transmembrane helix</keyword>
<dbReference type="SMART" id="SM00304">
    <property type="entry name" value="HAMP"/>
    <property type="match status" value="2"/>
</dbReference>